<keyword evidence="3 10" id="KW-0132">Cell division</keyword>
<keyword evidence="6 11" id="KW-0175">Coiled coil</keyword>
<dbReference type="Pfam" id="PF03801">
    <property type="entry name" value="Ndc80_HEC"/>
    <property type="match status" value="1"/>
</dbReference>
<comment type="subunit">
    <text evidence="10">Component of the NDC80 complex.</text>
</comment>
<comment type="function">
    <text evidence="10">Acts as a component of the essential kinetochore-associated NDC80 complex, which is required for chromosome segregation and spindle checkpoint activity.</text>
</comment>
<evidence type="ECO:0000256" key="10">
    <source>
        <dbReference type="RuleBase" id="RU368072"/>
    </source>
</evidence>
<protein>
    <recommendedName>
        <fullName evidence="10">Kinetochore protein NDC80</fullName>
    </recommendedName>
</protein>
<dbReference type="Proteomes" id="UP000076871">
    <property type="component" value="Unassembled WGS sequence"/>
</dbReference>
<dbReference type="RefSeq" id="XP_040769216.1">
    <property type="nucleotide sequence ID" value="XM_040901801.1"/>
</dbReference>
<dbReference type="InterPro" id="IPR038273">
    <property type="entry name" value="Ndc80_sf"/>
</dbReference>
<keyword evidence="4 10" id="KW-0498">Mitosis</keyword>
<feature type="coiled-coil region" evidence="11">
    <location>
        <begin position="506"/>
        <end position="611"/>
    </location>
</feature>
<dbReference type="EMBL" id="KV427607">
    <property type="protein sequence ID" value="KZT11476.1"/>
    <property type="molecule type" value="Genomic_DNA"/>
</dbReference>
<feature type="coiled-coil region" evidence="11">
    <location>
        <begin position="299"/>
        <end position="364"/>
    </location>
</feature>
<feature type="domain" description="Kinetochore protein Ndc80 CH" evidence="13">
    <location>
        <begin position="110"/>
        <end position="226"/>
    </location>
</feature>
<organism evidence="14 15">
    <name type="scientific">Laetiporus sulphureus 93-53</name>
    <dbReference type="NCBI Taxonomy" id="1314785"/>
    <lineage>
        <taxon>Eukaryota</taxon>
        <taxon>Fungi</taxon>
        <taxon>Dikarya</taxon>
        <taxon>Basidiomycota</taxon>
        <taxon>Agaricomycotina</taxon>
        <taxon>Agaricomycetes</taxon>
        <taxon>Polyporales</taxon>
        <taxon>Laetiporus</taxon>
    </lineage>
</organism>
<reference evidence="14 15" key="1">
    <citation type="journal article" date="2016" name="Mol. Biol. Evol.">
        <title>Comparative Genomics of Early-Diverging Mushroom-Forming Fungi Provides Insights into the Origins of Lignocellulose Decay Capabilities.</title>
        <authorList>
            <person name="Nagy L.G."/>
            <person name="Riley R."/>
            <person name="Tritt A."/>
            <person name="Adam C."/>
            <person name="Daum C."/>
            <person name="Floudas D."/>
            <person name="Sun H."/>
            <person name="Yadav J.S."/>
            <person name="Pangilinan J."/>
            <person name="Larsson K.H."/>
            <person name="Matsuura K."/>
            <person name="Barry K."/>
            <person name="Labutti K."/>
            <person name="Kuo R."/>
            <person name="Ohm R.A."/>
            <person name="Bhattacharya S.S."/>
            <person name="Shirouzu T."/>
            <person name="Yoshinaga Y."/>
            <person name="Martin F.M."/>
            <person name="Grigoriev I.V."/>
            <person name="Hibbett D.S."/>
        </authorList>
    </citation>
    <scope>NUCLEOTIDE SEQUENCE [LARGE SCALE GENOMIC DNA]</scope>
    <source>
        <strain evidence="14 15">93-53</strain>
    </source>
</reference>
<dbReference type="InParanoid" id="A0A165HAP9"/>
<name>A0A165HAP9_9APHY</name>
<evidence type="ECO:0000256" key="11">
    <source>
        <dbReference type="SAM" id="Coils"/>
    </source>
</evidence>
<keyword evidence="5 10" id="KW-0995">Kinetochore</keyword>
<dbReference type="AlphaFoldDB" id="A0A165HAP9"/>
<sequence>MMGDRKRRSMMPPPTDLYPSGRSNIPMPATAKKPRQTGRMSMAGPALRGPHQVTSQIPGTNPRHSMLKSQNVNPLLQSVSKSQYGRTPSHSTRRVSTWGGQGGPLIGSQGSIKDSRPLRERPYQAKMRQEVVTWLTSNGCDVSSQILQNITSKDFRVVFQHLVCIVDPEWSFNPDQRFEEQFMHLLREFHYSYFGQLDIKTLATPGAMHTWPLLLGVLHWLSELGKERLHYLDSQDPTLQDSSLIPNEFDDIDHHQALAIDHYARAYQVFLDGKDVFPDQERILEDRYARKDEQVVAQLDVQREEFKQFQIELESLEKSPAPVEELKKEIGFIKRDKAKFEEILRRCESKKRKLTDTLTREKTELAYCVSNLEKLQSEELRLIGIVKEQNLTPEEVVRMNTEHETLSRDLETLKHKINETNQVVIKLEVSLTRKVSDTEEALDAYSNLLSNLGLFPPLPPPLQDMDLNLDLNPAASNPLNLLSGADIRKVVKPTLSRVAEMKRAERANVESERIKVDNEVDQLTLECENMDEEVVEISNKVNGLNDQADELREAAQQEAVVSNAETARLERELAQARTAAMANGVGVKSRLQGLQIAFREQVDKVNRLKDETTRAIIKNSSDIVQFKEEVSKQLKHLRDFAEAN</sequence>
<dbReference type="GO" id="GO:0051315">
    <property type="term" value="P:attachment of mitotic spindle microtubules to kinetochore"/>
    <property type="evidence" value="ECO:0007669"/>
    <property type="project" value="UniProtKB-UniRule"/>
</dbReference>
<dbReference type="PANTHER" id="PTHR10643:SF2">
    <property type="entry name" value="KINETOCHORE PROTEIN NDC80 HOMOLOG"/>
    <property type="match status" value="1"/>
</dbReference>
<dbReference type="OrthoDB" id="7459479at2759"/>
<keyword evidence="2 10" id="KW-0158">Chromosome</keyword>
<feature type="coiled-coil region" evidence="11">
    <location>
        <begin position="396"/>
        <end position="423"/>
    </location>
</feature>
<keyword evidence="9 10" id="KW-0137">Centromere</keyword>
<keyword evidence="8 10" id="KW-0131">Cell cycle</keyword>
<dbReference type="Gene3D" id="1.10.418.30">
    <property type="entry name" value="Ncd80 complex, Ncd80 subunit"/>
    <property type="match status" value="1"/>
</dbReference>
<evidence type="ECO:0000256" key="8">
    <source>
        <dbReference type="ARBA" id="ARBA00023306"/>
    </source>
</evidence>
<evidence type="ECO:0000256" key="4">
    <source>
        <dbReference type="ARBA" id="ARBA00022776"/>
    </source>
</evidence>
<dbReference type="GO" id="GO:0005634">
    <property type="term" value="C:nucleus"/>
    <property type="evidence" value="ECO:0007669"/>
    <property type="project" value="UniProtKB-SubCell"/>
</dbReference>
<evidence type="ECO:0000256" key="9">
    <source>
        <dbReference type="ARBA" id="ARBA00023328"/>
    </source>
</evidence>
<dbReference type="GO" id="GO:0051301">
    <property type="term" value="P:cell division"/>
    <property type="evidence" value="ECO:0007669"/>
    <property type="project" value="UniProtKB-UniRule"/>
</dbReference>
<feature type="compositionally biased region" description="Polar residues" evidence="12">
    <location>
        <begin position="81"/>
        <end position="90"/>
    </location>
</feature>
<keyword evidence="15" id="KW-1185">Reference proteome</keyword>
<gene>
    <name evidence="14" type="ORF">LAESUDRAFT_272490</name>
</gene>
<accession>A0A165HAP9</accession>
<dbReference type="GeneID" id="63818833"/>
<dbReference type="InterPro" id="IPR055260">
    <property type="entry name" value="Ndc80_CH"/>
</dbReference>
<dbReference type="FunCoup" id="A0A165HAP9">
    <property type="interactions" value="209"/>
</dbReference>
<dbReference type="STRING" id="1314785.A0A165HAP9"/>
<evidence type="ECO:0000256" key="5">
    <source>
        <dbReference type="ARBA" id="ARBA00022838"/>
    </source>
</evidence>
<feature type="region of interest" description="Disordered" evidence="12">
    <location>
        <begin position="1"/>
        <end position="53"/>
    </location>
</feature>
<feature type="region of interest" description="Disordered" evidence="12">
    <location>
        <begin position="81"/>
        <end position="115"/>
    </location>
</feature>
<evidence type="ECO:0000256" key="1">
    <source>
        <dbReference type="ARBA" id="ARBA00007050"/>
    </source>
</evidence>
<evidence type="ECO:0000256" key="3">
    <source>
        <dbReference type="ARBA" id="ARBA00022618"/>
    </source>
</evidence>
<evidence type="ECO:0000256" key="6">
    <source>
        <dbReference type="ARBA" id="ARBA00023054"/>
    </source>
</evidence>
<dbReference type="InterPro" id="IPR005550">
    <property type="entry name" value="Kinetochore_Ndc80"/>
</dbReference>
<comment type="similarity">
    <text evidence="1 10">Belongs to the NDC80/HEC1 family.</text>
</comment>
<evidence type="ECO:0000256" key="2">
    <source>
        <dbReference type="ARBA" id="ARBA00022454"/>
    </source>
</evidence>
<evidence type="ECO:0000256" key="7">
    <source>
        <dbReference type="ARBA" id="ARBA00023242"/>
    </source>
</evidence>
<dbReference type="GO" id="GO:0031262">
    <property type="term" value="C:Ndc80 complex"/>
    <property type="evidence" value="ECO:0007669"/>
    <property type="project" value="UniProtKB-UniRule"/>
</dbReference>
<proteinExistence type="inferred from homology"/>
<evidence type="ECO:0000256" key="12">
    <source>
        <dbReference type="SAM" id="MobiDB-lite"/>
    </source>
</evidence>
<keyword evidence="7 10" id="KW-0539">Nucleus</keyword>
<comment type="subcellular location">
    <subcellularLocation>
        <location evidence="10">Chromosome</location>
        <location evidence="10">Centromere</location>
        <location evidence="10">Kinetochore</location>
    </subcellularLocation>
    <subcellularLocation>
        <location evidence="10">Nucleus</location>
    </subcellularLocation>
</comment>
<dbReference type="PANTHER" id="PTHR10643">
    <property type="entry name" value="KINETOCHORE PROTEIN NDC80"/>
    <property type="match status" value="1"/>
</dbReference>
<evidence type="ECO:0000259" key="13">
    <source>
        <dbReference type="Pfam" id="PF03801"/>
    </source>
</evidence>
<evidence type="ECO:0000313" key="15">
    <source>
        <dbReference type="Proteomes" id="UP000076871"/>
    </source>
</evidence>
<evidence type="ECO:0000313" key="14">
    <source>
        <dbReference type="EMBL" id="KZT11476.1"/>
    </source>
</evidence>